<feature type="compositionally biased region" description="Pro residues" evidence="1">
    <location>
        <begin position="176"/>
        <end position="188"/>
    </location>
</feature>
<evidence type="ECO:0000256" key="2">
    <source>
        <dbReference type="SAM" id="Phobius"/>
    </source>
</evidence>
<accession>A0ABW3E020</accession>
<dbReference type="Proteomes" id="UP001597024">
    <property type="component" value="Unassembled WGS sequence"/>
</dbReference>
<keyword evidence="2" id="KW-0812">Transmembrane</keyword>
<keyword evidence="2" id="KW-1133">Transmembrane helix</keyword>
<sequence length="288" mass="30726">VRAGYEAASAMPRCGCSAPRPSGAHREQRFDQRSPLILGTSGMGRVVVSCPEFCPAAGRLHDQLEKTLSVIVRSSRTMNGHRASQQESPDSLEGYGVQKERIYLSLSLFGLAGICALAGWVWWLDLFGKLVLWFGAASFTWKGFQALLGKAGPRRAQATARPASPALPDPVLQAPTNPPSPQGPPGKPSPLSASPDGLSARTDHGEVWAAVKSTTGDTVRGMRRFWVVLALLLLVPITLGLTIGGIVTIFGGDVPTGGVMCAVAGFLVWYCCGPLRRFWKTGEIEVTE</sequence>
<organism evidence="3 4">
    <name type="scientific">Streptosporangium algeriense</name>
    <dbReference type="NCBI Taxonomy" id="1682748"/>
    <lineage>
        <taxon>Bacteria</taxon>
        <taxon>Bacillati</taxon>
        <taxon>Actinomycetota</taxon>
        <taxon>Actinomycetes</taxon>
        <taxon>Streptosporangiales</taxon>
        <taxon>Streptosporangiaceae</taxon>
        <taxon>Streptosporangium</taxon>
    </lineage>
</organism>
<reference evidence="4" key="1">
    <citation type="journal article" date="2019" name="Int. J. Syst. Evol. Microbiol.">
        <title>The Global Catalogue of Microorganisms (GCM) 10K type strain sequencing project: providing services to taxonomists for standard genome sequencing and annotation.</title>
        <authorList>
            <consortium name="The Broad Institute Genomics Platform"/>
            <consortium name="The Broad Institute Genome Sequencing Center for Infectious Disease"/>
            <person name="Wu L."/>
            <person name="Ma J."/>
        </authorList>
    </citation>
    <scope>NUCLEOTIDE SEQUENCE [LARGE SCALE GENOMIC DNA]</scope>
    <source>
        <strain evidence="4">CCUG 62974</strain>
    </source>
</reference>
<evidence type="ECO:0000313" key="3">
    <source>
        <dbReference type="EMBL" id="MFD0888323.1"/>
    </source>
</evidence>
<evidence type="ECO:0000313" key="4">
    <source>
        <dbReference type="Proteomes" id="UP001597024"/>
    </source>
</evidence>
<name>A0ABW3E020_9ACTN</name>
<feature type="transmembrane region" description="Helical" evidence="2">
    <location>
        <begin position="130"/>
        <end position="148"/>
    </location>
</feature>
<feature type="transmembrane region" description="Helical" evidence="2">
    <location>
        <begin position="102"/>
        <end position="124"/>
    </location>
</feature>
<gene>
    <name evidence="3" type="ORF">ACFQ08_27620</name>
</gene>
<feature type="non-terminal residue" evidence="3">
    <location>
        <position position="1"/>
    </location>
</feature>
<feature type="region of interest" description="Disordered" evidence="1">
    <location>
        <begin position="158"/>
        <end position="199"/>
    </location>
</feature>
<keyword evidence="4" id="KW-1185">Reference proteome</keyword>
<comment type="caution">
    <text evidence="3">The sequence shown here is derived from an EMBL/GenBank/DDBJ whole genome shotgun (WGS) entry which is preliminary data.</text>
</comment>
<dbReference type="EMBL" id="JBHTHX010001279">
    <property type="protein sequence ID" value="MFD0888323.1"/>
    <property type="molecule type" value="Genomic_DNA"/>
</dbReference>
<feature type="transmembrane region" description="Helical" evidence="2">
    <location>
        <begin position="225"/>
        <end position="250"/>
    </location>
</feature>
<evidence type="ECO:0000256" key="1">
    <source>
        <dbReference type="SAM" id="MobiDB-lite"/>
    </source>
</evidence>
<keyword evidence="2" id="KW-0472">Membrane</keyword>
<protein>
    <submittedName>
        <fullName evidence="3">Uncharacterized protein</fullName>
    </submittedName>
</protein>
<proteinExistence type="predicted"/>
<feature type="transmembrane region" description="Helical" evidence="2">
    <location>
        <begin position="256"/>
        <end position="272"/>
    </location>
</feature>